<evidence type="ECO:0000313" key="1">
    <source>
        <dbReference type="EMBL" id="GLW74028.1"/>
    </source>
</evidence>
<reference evidence="1" key="1">
    <citation type="submission" date="2023-02" db="EMBL/GenBank/DDBJ databases">
        <title>Kitasatospora phosalacinea NBRC 14627.</title>
        <authorList>
            <person name="Ichikawa N."/>
            <person name="Sato H."/>
            <person name="Tonouchi N."/>
        </authorList>
    </citation>
    <scope>NUCLEOTIDE SEQUENCE</scope>
    <source>
        <strain evidence="1">NBRC 14627</strain>
    </source>
</reference>
<protein>
    <submittedName>
        <fullName evidence="1">Uncharacterized protein</fullName>
    </submittedName>
</protein>
<name>A0A9W6V579_9ACTN</name>
<dbReference type="RefSeq" id="WP_285739644.1">
    <property type="nucleotide sequence ID" value="NZ_BSSA01000030.1"/>
</dbReference>
<accession>A0A9W6V579</accession>
<proteinExistence type="predicted"/>
<sequence>MDEKQPRQVFANRFPGPAGPVDPCDCVRQRRVRIRLWPVSADEGPRVVRRRAAPVD</sequence>
<dbReference type="Proteomes" id="UP001165041">
    <property type="component" value="Unassembled WGS sequence"/>
</dbReference>
<comment type="caution">
    <text evidence="1">The sequence shown here is derived from an EMBL/GenBank/DDBJ whole genome shotgun (WGS) entry which is preliminary data.</text>
</comment>
<evidence type="ECO:0000313" key="2">
    <source>
        <dbReference type="Proteomes" id="UP001165041"/>
    </source>
</evidence>
<dbReference type="EMBL" id="BSSA01000030">
    <property type="protein sequence ID" value="GLW74028.1"/>
    <property type="molecule type" value="Genomic_DNA"/>
</dbReference>
<organism evidence="1 2">
    <name type="scientific">Kitasatospora phosalacinea</name>
    <dbReference type="NCBI Taxonomy" id="2065"/>
    <lineage>
        <taxon>Bacteria</taxon>
        <taxon>Bacillati</taxon>
        <taxon>Actinomycetota</taxon>
        <taxon>Actinomycetes</taxon>
        <taxon>Kitasatosporales</taxon>
        <taxon>Streptomycetaceae</taxon>
        <taxon>Kitasatospora</taxon>
    </lineage>
</organism>
<dbReference type="AlphaFoldDB" id="A0A9W6V579"/>
<gene>
    <name evidence="1" type="ORF">Kpho02_63260</name>
</gene>